<evidence type="ECO:0000256" key="2">
    <source>
        <dbReference type="ARBA" id="ARBA00022475"/>
    </source>
</evidence>
<evidence type="ECO:0000313" key="9">
    <source>
        <dbReference type="Proteomes" id="UP000215033"/>
    </source>
</evidence>
<dbReference type="PROSITE" id="PS51257">
    <property type="entry name" value="PROKAR_LIPOPROTEIN"/>
    <property type="match status" value="1"/>
</dbReference>
<gene>
    <name evidence="8" type="ORF">NCTC12229_00611</name>
    <name evidence="7" type="ORF">SAMEA4504057_01242</name>
</gene>
<evidence type="ECO:0000256" key="5">
    <source>
        <dbReference type="ARBA" id="ARBA00023139"/>
    </source>
</evidence>
<evidence type="ECO:0000313" key="8">
    <source>
        <dbReference type="EMBL" id="SUA36199.1"/>
    </source>
</evidence>
<dbReference type="GO" id="GO:0016020">
    <property type="term" value="C:membrane"/>
    <property type="evidence" value="ECO:0007669"/>
    <property type="project" value="InterPro"/>
</dbReference>
<keyword evidence="2" id="KW-1003">Cell membrane</keyword>
<evidence type="ECO:0000313" key="7">
    <source>
        <dbReference type="EMBL" id="SNU79736.1"/>
    </source>
</evidence>
<proteinExistence type="inferred from homology"/>
<evidence type="ECO:0000256" key="1">
    <source>
        <dbReference type="ARBA" id="ARBA00010296"/>
    </source>
</evidence>
<evidence type="ECO:0000313" key="10">
    <source>
        <dbReference type="Proteomes" id="UP000254055"/>
    </source>
</evidence>
<dbReference type="GO" id="GO:0009636">
    <property type="term" value="P:response to toxic substance"/>
    <property type="evidence" value="ECO:0007669"/>
    <property type="project" value="InterPro"/>
</dbReference>
<keyword evidence="5" id="KW-0564">Palmitate</keyword>
<dbReference type="EMBL" id="UGRS01000001">
    <property type="protein sequence ID" value="SUA36199.1"/>
    <property type="molecule type" value="Genomic_DNA"/>
</dbReference>
<dbReference type="EMBL" id="LT906434">
    <property type="protein sequence ID" value="SNU79736.1"/>
    <property type="molecule type" value="Genomic_DNA"/>
</dbReference>
<keyword evidence="6" id="KW-0449">Lipoprotein</keyword>
<evidence type="ECO:0000256" key="4">
    <source>
        <dbReference type="ARBA" id="ARBA00023136"/>
    </source>
</evidence>
<dbReference type="AlphaFoldDB" id="A0A378WFX0"/>
<accession>A0A378WFX0</accession>
<reference evidence="7 9" key="1">
    <citation type="submission" date="2017-06" db="EMBL/GenBank/DDBJ databases">
        <authorList>
            <consortium name="Pathogen Informatics"/>
        </authorList>
    </citation>
    <scope>NUCLEOTIDE SEQUENCE [LARGE SCALE GENOMIC DNA]</scope>
    <source>
        <strain evidence="7 9">NCTC12230</strain>
    </source>
</reference>
<keyword evidence="4" id="KW-0472">Membrane</keyword>
<dbReference type="Pfam" id="PF08085">
    <property type="entry name" value="Entericidin"/>
    <property type="match status" value="1"/>
</dbReference>
<reference evidence="8 10" key="2">
    <citation type="submission" date="2018-06" db="EMBL/GenBank/DDBJ databases">
        <authorList>
            <consortium name="Pathogen Informatics"/>
            <person name="Doyle S."/>
        </authorList>
    </citation>
    <scope>NUCLEOTIDE SEQUENCE [LARGE SCALE GENOMIC DNA]</scope>
    <source>
        <strain evidence="8 10">NCTC12229</strain>
    </source>
</reference>
<dbReference type="Proteomes" id="UP000254055">
    <property type="component" value="Unassembled WGS sequence"/>
</dbReference>
<comment type="similarity">
    <text evidence="1">Belongs to the EcnA/EcnB lipoprotein family.</text>
</comment>
<sequence length="56" mass="6126">MKLYFQKIKESNMKKLVLAALTAMTLLSACNTVSGFGKDVSKAGDKLEQSADRHAH</sequence>
<protein>
    <submittedName>
        <fullName evidence="8">Entericidin A</fullName>
    </submittedName>
</protein>
<dbReference type="InterPro" id="IPR012556">
    <property type="entry name" value="Entericidin"/>
</dbReference>
<dbReference type="KEGG" id="nzo:SAMEA4504057_1242"/>
<evidence type="ECO:0000256" key="3">
    <source>
        <dbReference type="ARBA" id="ARBA00022729"/>
    </source>
</evidence>
<organism evidence="8 10">
    <name type="scientific">Neisseria zoodegmatis</name>
    <dbReference type="NCBI Taxonomy" id="326523"/>
    <lineage>
        <taxon>Bacteria</taxon>
        <taxon>Pseudomonadati</taxon>
        <taxon>Pseudomonadota</taxon>
        <taxon>Betaproteobacteria</taxon>
        <taxon>Neisseriales</taxon>
        <taxon>Neisseriaceae</taxon>
        <taxon>Neisseria</taxon>
    </lineage>
</organism>
<keyword evidence="3" id="KW-0732">Signal</keyword>
<name>A0A378WFX0_9NEIS</name>
<dbReference type="Proteomes" id="UP000215033">
    <property type="component" value="Chromosome 1"/>
</dbReference>
<evidence type="ECO:0000256" key="6">
    <source>
        <dbReference type="ARBA" id="ARBA00023288"/>
    </source>
</evidence>